<evidence type="ECO:0000313" key="7">
    <source>
        <dbReference type="EMBL" id="CAB3768845.1"/>
    </source>
</evidence>
<protein>
    <recommendedName>
        <fullName evidence="2">isochorismatase</fullName>
        <ecNumber evidence="2">3.3.2.1</ecNumber>
    </recommendedName>
</protein>
<keyword evidence="5" id="KW-0596">Phosphopantetheine</keyword>
<sequence>MSGAQVMPKTFIFTTLTTHSNMAIPKIASYPMPADLPANRVTWQFDPRRAALLVHDMQDYFLDFYDRGASPVPSLLAGVRRLIDFAHATGMPVYYTAQPATQAPADRALLTDMWGPGLTAQPARAAISEIVAPTPGDTVLDKWRYSAFRRSDLETRLSAPGRDQLAICGIYAHIGCLMTACDAFMRDIKPFFVGDALADFSEREHRMALDYVAGRCGSVVSVDMLVGAAHDDLAMPTLDDVARLVAGSLRVPAATLRADANLVDCGVDSIRMMTFVEQWRADGHDVTFVQLAEQPTLEAWARLLQRTAQVPA</sequence>
<evidence type="ECO:0000256" key="5">
    <source>
        <dbReference type="PIRSR" id="PIRSR001111-50"/>
    </source>
</evidence>
<reference evidence="7 8" key="1">
    <citation type="submission" date="2020-04" db="EMBL/GenBank/DDBJ databases">
        <authorList>
            <person name="De Canck E."/>
        </authorList>
    </citation>
    <scope>NUCLEOTIDE SEQUENCE [LARGE SCALE GENOMIC DNA]</scope>
    <source>
        <strain evidence="7 8">LMG 29660</strain>
    </source>
</reference>
<feature type="modified residue" description="O-(pantetheine 4'-phosphoryl)serine" evidence="5">
    <location>
        <position position="269"/>
    </location>
</feature>
<evidence type="ECO:0000256" key="2">
    <source>
        <dbReference type="ARBA" id="ARBA00012100"/>
    </source>
</evidence>
<gene>
    <name evidence="7" type="primary">dhbB</name>
    <name evidence="7" type="ORF">LMG29660_06212</name>
</gene>
<dbReference type="Pfam" id="PF00550">
    <property type="entry name" value="PP-binding"/>
    <property type="match status" value="1"/>
</dbReference>
<dbReference type="Proteomes" id="UP000494135">
    <property type="component" value="Unassembled WGS sequence"/>
</dbReference>
<evidence type="ECO:0000256" key="1">
    <source>
        <dbReference type="ARBA" id="ARBA00004924"/>
    </source>
</evidence>
<dbReference type="EMBL" id="CADIKG010000023">
    <property type="protein sequence ID" value="CAB3768845.1"/>
    <property type="molecule type" value="Genomic_DNA"/>
</dbReference>
<dbReference type="Gene3D" id="1.10.1200.10">
    <property type="entry name" value="ACP-like"/>
    <property type="match status" value="1"/>
</dbReference>
<dbReference type="PROSITE" id="PS50075">
    <property type="entry name" value="CARRIER"/>
    <property type="match status" value="1"/>
</dbReference>
<dbReference type="AlphaFoldDB" id="A0A6J5EUY3"/>
<dbReference type="InterPro" id="IPR036380">
    <property type="entry name" value="Isochorismatase-like_sf"/>
</dbReference>
<organism evidence="7 8">
    <name type="scientific">Burkholderia puraquae</name>
    <dbReference type="NCBI Taxonomy" id="1904757"/>
    <lineage>
        <taxon>Bacteria</taxon>
        <taxon>Pseudomonadati</taxon>
        <taxon>Pseudomonadota</taxon>
        <taxon>Betaproteobacteria</taxon>
        <taxon>Burkholderiales</taxon>
        <taxon>Burkholderiaceae</taxon>
        <taxon>Burkholderia</taxon>
        <taxon>Burkholderia cepacia complex</taxon>
    </lineage>
</organism>
<dbReference type="SUPFAM" id="SSF52499">
    <property type="entry name" value="Isochorismatase-like hydrolases"/>
    <property type="match status" value="1"/>
</dbReference>
<dbReference type="Gene3D" id="3.40.50.850">
    <property type="entry name" value="Isochorismatase-like"/>
    <property type="match status" value="1"/>
</dbReference>
<proteinExistence type="predicted"/>
<comment type="pathway">
    <text evidence="1">Siderophore biosynthesis.</text>
</comment>
<dbReference type="InterPro" id="IPR036736">
    <property type="entry name" value="ACP-like_sf"/>
</dbReference>
<dbReference type="EC" id="3.3.2.1" evidence="2"/>
<dbReference type="PANTHER" id="PTHR43540">
    <property type="entry name" value="PEROXYUREIDOACRYLATE/UREIDOACRYLATE AMIDOHYDROLASE-RELATED"/>
    <property type="match status" value="1"/>
</dbReference>
<evidence type="ECO:0000256" key="3">
    <source>
        <dbReference type="ARBA" id="ARBA00022801"/>
    </source>
</evidence>
<dbReference type="PANTHER" id="PTHR43540:SF3">
    <property type="entry name" value="ENTEROBACTIN SYNTHASE COMPONENT B"/>
    <property type="match status" value="1"/>
</dbReference>
<keyword evidence="3 7" id="KW-0378">Hydrolase</keyword>
<dbReference type="InterPro" id="IPR050272">
    <property type="entry name" value="Isochorismatase-like_hydrls"/>
</dbReference>
<comment type="catalytic activity">
    <reaction evidence="4">
        <text>isochorismate + H2O = (2S,3S)-2,3-dihydroxy-2,3-dihydrobenzoate + pyruvate</text>
        <dbReference type="Rhea" id="RHEA:11112"/>
        <dbReference type="ChEBI" id="CHEBI:15361"/>
        <dbReference type="ChEBI" id="CHEBI:15377"/>
        <dbReference type="ChEBI" id="CHEBI:29780"/>
        <dbReference type="ChEBI" id="CHEBI:58764"/>
        <dbReference type="EC" id="3.3.2.1"/>
    </reaction>
</comment>
<name>A0A6J5EUY3_9BURK</name>
<feature type="domain" description="Carrier" evidence="6">
    <location>
        <begin position="232"/>
        <end position="308"/>
    </location>
</feature>
<evidence type="ECO:0000259" key="6">
    <source>
        <dbReference type="PROSITE" id="PS50075"/>
    </source>
</evidence>
<dbReference type="PIRSF" id="PIRSF001111">
    <property type="entry name" value="Isochorismatase"/>
    <property type="match status" value="1"/>
</dbReference>
<accession>A0A6J5EUY3</accession>
<keyword evidence="5" id="KW-0597">Phosphoprotein</keyword>
<dbReference type="InterPro" id="IPR000868">
    <property type="entry name" value="Isochorismatase-like_dom"/>
</dbReference>
<dbReference type="SUPFAM" id="SSF47336">
    <property type="entry name" value="ACP-like"/>
    <property type="match status" value="1"/>
</dbReference>
<evidence type="ECO:0000313" key="8">
    <source>
        <dbReference type="Proteomes" id="UP000494135"/>
    </source>
</evidence>
<dbReference type="GO" id="GO:0008908">
    <property type="term" value="F:isochorismatase activity"/>
    <property type="evidence" value="ECO:0007669"/>
    <property type="project" value="UniProtKB-EC"/>
</dbReference>
<comment type="cofactor">
    <cofactor evidence="5">
        <name>pantetheine 4'-phosphate</name>
        <dbReference type="ChEBI" id="CHEBI:47942"/>
    </cofactor>
    <text evidence="5">Binds 1 phosphopantetheine covalently.</text>
</comment>
<dbReference type="InterPro" id="IPR016291">
    <property type="entry name" value="Isochorismatase"/>
</dbReference>
<dbReference type="PRINTS" id="PR01398">
    <property type="entry name" value="ISCHRISMTASE"/>
</dbReference>
<evidence type="ECO:0000256" key="4">
    <source>
        <dbReference type="ARBA" id="ARBA00048590"/>
    </source>
</evidence>
<dbReference type="Pfam" id="PF00857">
    <property type="entry name" value="Isochorismatase"/>
    <property type="match status" value="1"/>
</dbReference>
<dbReference type="InterPro" id="IPR009081">
    <property type="entry name" value="PP-bd_ACP"/>
</dbReference>